<protein>
    <submittedName>
        <fullName evidence="1">Histone-lysine n-h3 lysine-36 and h4 lysine-20 specific</fullName>
    </submittedName>
</protein>
<dbReference type="InterPro" id="IPR011011">
    <property type="entry name" value="Znf_FYVE_PHD"/>
</dbReference>
<name>W7TY72_9STRA</name>
<evidence type="ECO:0000313" key="1">
    <source>
        <dbReference type="EMBL" id="EWM25601.1"/>
    </source>
</evidence>
<accession>W7TY72</accession>
<proteinExistence type="predicted"/>
<sequence>MVLPPSSLQDGGNLLECDHDLRDKSIHCKKVYHEYCLNYTVSTNPNVRWYCPRHLCAVCGEKRIRHCCRYCPNSYCQEHVPPLAFPIAEQLKPRELSHHQLQEISCPDCVCLVIRARFRQELKSGFCSVVDDILDHYLHFGQIETEGGPEGKEEVGKKRERARVRPFHPVLQTCFVAEGHEVPWNNDNDKEREEVKELERDEEREERKNGWAWRVRKCRRGEGYTLYEPKAHKCPQIETAQEKLTI</sequence>
<dbReference type="AlphaFoldDB" id="W7TY72"/>
<dbReference type="Gene3D" id="3.30.40.10">
    <property type="entry name" value="Zinc/RING finger domain, C3HC4 (zinc finger)"/>
    <property type="match status" value="1"/>
</dbReference>
<organism evidence="1 2">
    <name type="scientific">Nannochloropsis gaditana</name>
    <dbReference type="NCBI Taxonomy" id="72520"/>
    <lineage>
        <taxon>Eukaryota</taxon>
        <taxon>Sar</taxon>
        <taxon>Stramenopiles</taxon>
        <taxon>Ochrophyta</taxon>
        <taxon>Eustigmatophyceae</taxon>
        <taxon>Eustigmatales</taxon>
        <taxon>Monodopsidaceae</taxon>
        <taxon>Nannochloropsis</taxon>
    </lineage>
</organism>
<evidence type="ECO:0000313" key="2">
    <source>
        <dbReference type="Proteomes" id="UP000019335"/>
    </source>
</evidence>
<keyword evidence="2" id="KW-1185">Reference proteome</keyword>
<dbReference type="EMBL" id="AZIL01000888">
    <property type="protein sequence ID" value="EWM25601.1"/>
    <property type="molecule type" value="Genomic_DNA"/>
</dbReference>
<gene>
    <name evidence="1" type="ORF">Naga_100936g1</name>
</gene>
<dbReference type="OrthoDB" id="72295at2759"/>
<dbReference type="SUPFAM" id="SSF57903">
    <property type="entry name" value="FYVE/PHD zinc finger"/>
    <property type="match status" value="1"/>
</dbReference>
<comment type="caution">
    <text evidence="1">The sequence shown here is derived from an EMBL/GenBank/DDBJ whole genome shotgun (WGS) entry which is preliminary data.</text>
</comment>
<reference evidence="1 2" key="1">
    <citation type="journal article" date="2014" name="Mol. Plant">
        <title>Chromosome Scale Genome Assembly and Transcriptome Profiling of Nannochloropsis gaditana in Nitrogen Depletion.</title>
        <authorList>
            <person name="Corteggiani Carpinelli E."/>
            <person name="Telatin A."/>
            <person name="Vitulo N."/>
            <person name="Forcato C."/>
            <person name="D'Angelo M."/>
            <person name="Schiavon R."/>
            <person name="Vezzi A."/>
            <person name="Giacometti G.M."/>
            <person name="Morosinotto T."/>
            <person name="Valle G."/>
        </authorList>
    </citation>
    <scope>NUCLEOTIDE SEQUENCE [LARGE SCALE GENOMIC DNA]</scope>
    <source>
        <strain evidence="1 2">B-31</strain>
    </source>
</reference>
<dbReference type="InterPro" id="IPR013083">
    <property type="entry name" value="Znf_RING/FYVE/PHD"/>
</dbReference>
<dbReference type="Proteomes" id="UP000019335">
    <property type="component" value="Chromosome 11"/>
</dbReference>